<dbReference type="EMBL" id="AP019860">
    <property type="protein sequence ID" value="BBM88094.1"/>
    <property type="molecule type" value="Genomic_DNA"/>
</dbReference>
<evidence type="ECO:0000313" key="2">
    <source>
        <dbReference type="Proteomes" id="UP000326354"/>
    </source>
</evidence>
<evidence type="ECO:0000313" key="1">
    <source>
        <dbReference type="EMBL" id="BBM88094.1"/>
    </source>
</evidence>
<sequence length="258" mass="29659">MKKICLFLVVLCCICADKYPPYEDIADNAAKYYKKNVAFTFGFAGVRSKVSGAMKRRGFRDSQYSQLYANDVKLALLITKNGSAWRTIESMSKGTKLLCSGKVKRLNARSGGDFYYLEIAAIKQLESEEDSTSEQETTIEAIAKSPEEFVDREIETKDTFIRIVNFQKIDREKYKRVQCTSKMIIVFPNSNKSIENALRKISKRTPIRIFGSIKEVKIKKKDRHVLIVSKIESTIKAIENKALPKNEFRRRGRRRGRN</sequence>
<dbReference type="AlphaFoldDB" id="A0A5S9IUC3"/>
<proteinExistence type="predicted"/>
<reference evidence="1 2" key="1">
    <citation type="submission" date="2019-08" db="EMBL/GenBank/DDBJ databases">
        <title>Complete genome sequence of Candidatus Uab amorphum.</title>
        <authorList>
            <person name="Shiratori T."/>
            <person name="Suzuki S."/>
            <person name="Kakizawa Y."/>
            <person name="Ishida K."/>
        </authorList>
    </citation>
    <scope>NUCLEOTIDE SEQUENCE [LARGE SCALE GENOMIC DNA]</scope>
    <source>
        <strain evidence="1 2">SRT547</strain>
    </source>
</reference>
<dbReference type="KEGG" id="uam:UABAM_06510"/>
<keyword evidence="2" id="KW-1185">Reference proteome</keyword>
<gene>
    <name evidence="1" type="ORF">UABAM_06510</name>
</gene>
<accession>A0A5S9IUC3</accession>
<dbReference type="RefSeq" id="WP_151972266.1">
    <property type="nucleotide sequence ID" value="NZ_AP019860.1"/>
</dbReference>
<organism evidence="1 2">
    <name type="scientific">Uabimicrobium amorphum</name>
    <dbReference type="NCBI Taxonomy" id="2596890"/>
    <lineage>
        <taxon>Bacteria</taxon>
        <taxon>Pseudomonadati</taxon>
        <taxon>Planctomycetota</taxon>
        <taxon>Candidatus Uabimicrobiia</taxon>
        <taxon>Candidatus Uabimicrobiales</taxon>
        <taxon>Candidatus Uabimicrobiaceae</taxon>
        <taxon>Candidatus Uabimicrobium</taxon>
    </lineage>
</organism>
<dbReference type="Proteomes" id="UP000326354">
    <property type="component" value="Chromosome"/>
</dbReference>
<protein>
    <submittedName>
        <fullName evidence="1">Uncharacterized protein</fullName>
    </submittedName>
</protein>
<name>A0A5S9IUC3_UABAM</name>